<protein>
    <submittedName>
        <fullName evidence="1">Uncharacterized protein</fullName>
    </submittedName>
</protein>
<sequence>MQPLNSCTTCLSENAVHLWSTTKELIHNALLITTRLMKDVAVAVRPYCLAYADVIRTMILSRFGTHQLENSEFSDDDFEIICLGSIPKM</sequence>
<dbReference type="Proteomes" id="UP001152888">
    <property type="component" value="Unassembled WGS sequence"/>
</dbReference>
<dbReference type="EMBL" id="CAKOFQ010006794">
    <property type="protein sequence ID" value="CAH1972035.1"/>
    <property type="molecule type" value="Genomic_DNA"/>
</dbReference>
<reference evidence="1" key="1">
    <citation type="submission" date="2022-03" db="EMBL/GenBank/DDBJ databases">
        <authorList>
            <person name="Sayadi A."/>
        </authorList>
    </citation>
    <scope>NUCLEOTIDE SEQUENCE</scope>
</reference>
<keyword evidence="2" id="KW-1185">Reference proteome</keyword>
<organism evidence="1 2">
    <name type="scientific">Acanthoscelides obtectus</name>
    <name type="common">Bean weevil</name>
    <name type="synonym">Bruchus obtectus</name>
    <dbReference type="NCBI Taxonomy" id="200917"/>
    <lineage>
        <taxon>Eukaryota</taxon>
        <taxon>Metazoa</taxon>
        <taxon>Ecdysozoa</taxon>
        <taxon>Arthropoda</taxon>
        <taxon>Hexapoda</taxon>
        <taxon>Insecta</taxon>
        <taxon>Pterygota</taxon>
        <taxon>Neoptera</taxon>
        <taxon>Endopterygota</taxon>
        <taxon>Coleoptera</taxon>
        <taxon>Polyphaga</taxon>
        <taxon>Cucujiformia</taxon>
        <taxon>Chrysomeloidea</taxon>
        <taxon>Chrysomelidae</taxon>
        <taxon>Bruchinae</taxon>
        <taxon>Bruchini</taxon>
        <taxon>Acanthoscelides</taxon>
    </lineage>
</organism>
<accession>A0A9P0P7K4</accession>
<evidence type="ECO:0000313" key="1">
    <source>
        <dbReference type="EMBL" id="CAH1972035.1"/>
    </source>
</evidence>
<evidence type="ECO:0000313" key="2">
    <source>
        <dbReference type="Proteomes" id="UP001152888"/>
    </source>
</evidence>
<name>A0A9P0P7K4_ACAOB</name>
<dbReference type="OrthoDB" id="6697638at2759"/>
<comment type="caution">
    <text evidence="1">The sequence shown here is derived from an EMBL/GenBank/DDBJ whole genome shotgun (WGS) entry which is preliminary data.</text>
</comment>
<gene>
    <name evidence="1" type="ORF">ACAOBT_LOCUS9777</name>
</gene>
<dbReference type="AlphaFoldDB" id="A0A9P0P7K4"/>
<proteinExistence type="predicted"/>